<dbReference type="Proteomes" id="UP000179934">
    <property type="component" value="Unassembled WGS sequence"/>
</dbReference>
<evidence type="ECO:0000313" key="5">
    <source>
        <dbReference type="EMBL" id="OHY93652.1"/>
    </source>
</evidence>
<dbReference type="RefSeq" id="WP_042021731.1">
    <property type="nucleotide sequence ID" value="NZ_CDBW01000028.1"/>
</dbReference>
<dbReference type="GeneID" id="58922969"/>
<gene>
    <name evidence="5" type="ORF">BJD16_12765</name>
</gene>
<evidence type="ECO:0000259" key="4">
    <source>
        <dbReference type="PROSITE" id="PS50930"/>
    </source>
</evidence>
<evidence type="ECO:0000313" key="6">
    <source>
        <dbReference type="Proteomes" id="UP000179934"/>
    </source>
</evidence>
<dbReference type="InterPro" id="IPR007492">
    <property type="entry name" value="LytTR_DNA-bd_dom"/>
</dbReference>
<dbReference type="PROSITE" id="PS50930">
    <property type="entry name" value="HTH_LYTTR"/>
    <property type="match status" value="1"/>
</dbReference>
<dbReference type="InterPro" id="IPR001789">
    <property type="entry name" value="Sig_transdc_resp-reg_receiver"/>
</dbReference>
<dbReference type="SMART" id="SM00850">
    <property type="entry name" value="LytTR"/>
    <property type="match status" value="1"/>
</dbReference>
<dbReference type="PANTHER" id="PTHR37299">
    <property type="entry name" value="TRANSCRIPTIONAL REGULATOR-RELATED"/>
    <property type="match status" value="1"/>
</dbReference>
<dbReference type="PROSITE" id="PS50110">
    <property type="entry name" value="RESPONSE_REGULATORY"/>
    <property type="match status" value="1"/>
</dbReference>
<dbReference type="Gene3D" id="2.40.50.1020">
    <property type="entry name" value="LytTr DNA-binding domain"/>
    <property type="match status" value="1"/>
</dbReference>
<dbReference type="PANTHER" id="PTHR37299:SF1">
    <property type="entry name" value="STAGE 0 SPORULATION PROTEIN A HOMOLOG"/>
    <property type="match status" value="1"/>
</dbReference>
<dbReference type="SMART" id="SM00448">
    <property type="entry name" value="REC"/>
    <property type="match status" value="1"/>
</dbReference>
<dbReference type="Gene3D" id="3.40.50.2300">
    <property type="match status" value="1"/>
</dbReference>
<keyword evidence="1" id="KW-0902">Two-component regulatory system</keyword>
<dbReference type="FunFam" id="3.40.50.2300:FF:000051">
    <property type="entry name" value="Two-component response regulator yehT"/>
    <property type="match status" value="1"/>
</dbReference>
<proteinExistence type="predicted"/>
<evidence type="ECO:0000259" key="3">
    <source>
        <dbReference type="PROSITE" id="PS50110"/>
    </source>
</evidence>
<dbReference type="AlphaFoldDB" id="A0A1S2CY68"/>
<protein>
    <submittedName>
        <fullName evidence="5">Two-component system response regulator YehT</fullName>
    </submittedName>
</protein>
<accession>A0A1S2CY68</accession>
<feature type="domain" description="Response regulatory" evidence="3">
    <location>
        <begin position="3"/>
        <end position="116"/>
    </location>
</feature>
<name>A0A1S2CY68_AERSO</name>
<keyword evidence="2" id="KW-0597">Phosphoprotein</keyword>
<comment type="caution">
    <text evidence="5">The sequence shown here is derived from an EMBL/GenBank/DDBJ whole genome shotgun (WGS) entry which is preliminary data.</text>
</comment>
<dbReference type="Pfam" id="PF00072">
    <property type="entry name" value="Response_reg"/>
    <property type="match status" value="1"/>
</dbReference>
<dbReference type="NCBIfam" id="NF008677">
    <property type="entry name" value="PRK11697.1"/>
    <property type="match status" value="1"/>
</dbReference>
<evidence type="ECO:0000256" key="2">
    <source>
        <dbReference type="PROSITE-ProRule" id="PRU00169"/>
    </source>
</evidence>
<reference evidence="5 6" key="1">
    <citation type="submission" date="2016-09" db="EMBL/GenBank/DDBJ databases">
        <title>Draft Genome Sequence of Aeromonas sobria Strain 08005, Isolated from Sick Rana catesbeiana.</title>
        <authorList>
            <person name="Yang Q."/>
        </authorList>
    </citation>
    <scope>NUCLEOTIDE SEQUENCE [LARGE SCALE GENOMIC DNA]</scope>
    <source>
        <strain evidence="5 6">08005</strain>
    </source>
</reference>
<dbReference type="OrthoDB" id="236568at2"/>
<dbReference type="InterPro" id="IPR011006">
    <property type="entry name" value="CheY-like_superfamily"/>
</dbReference>
<feature type="modified residue" description="4-aspartylphosphate" evidence="2">
    <location>
        <position position="54"/>
    </location>
</feature>
<organism evidence="5 6">
    <name type="scientific">Aeromonas sobria</name>
    <dbReference type="NCBI Taxonomy" id="646"/>
    <lineage>
        <taxon>Bacteria</taxon>
        <taxon>Pseudomonadati</taxon>
        <taxon>Pseudomonadota</taxon>
        <taxon>Gammaproteobacteria</taxon>
        <taxon>Aeromonadales</taxon>
        <taxon>Aeromonadaceae</taxon>
        <taxon>Aeromonas</taxon>
    </lineage>
</organism>
<dbReference type="GO" id="GO:0003677">
    <property type="term" value="F:DNA binding"/>
    <property type="evidence" value="ECO:0007669"/>
    <property type="project" value="InterPro"/>
</dbReference>
<dbReference type="GO" id="GO:0000156">
    <property type="term" value="F:phosphorelay response regulator activity"/>
    <property type="evidence" value="ECO:0007669"/>
    <property type="project" value="InterPro"/>
</dbReference>
<sequence>MLTALIVDDEPLAREELRLLLEQAGNIRLLGECAHAMEALPAIHRLKPDLLFLDIQMPRINGLELVSMLDPDLRPHIVFITAYDEFALRAFEENALDYLLKPVTAERMNRALERIKRLLSPFSSKGGKLAGQPLPDPTRIAQPLRSIPCTGHNRILLLPLGEVEFIHSDLTGNRVISGQQQGTTELTLRTLEEKTGFVRCHRQYLLNPGQIREILLLEGGLAEVVTQGGHKVPVSRRYLKPLKELLDIP</sequence>
<dbReference type="EMBL" id="MKFU01000010">
    <property type="protein sequence ID" value="OHY93652.1"/>
    <property type="molecule type" value="Genomic_DNA"/>
</dbReference>
<dbReference type="InterPro" id="IPR046947">
    <property type="entry name" value="LytR-like"/>
</dbReference>
<dbReference type="Pfam" id="PF04397">
    <property type="entry name" value="LytTR"/>
    <property type="match status" value="1"/>
</dbReference>
<dbReference type="STRING" id="646.BJD16_12765"/>
<feature type="domain" description="HTH LytTR-type" evidence="4">
    <location>
        <begin position="147"/>
        <end position="248"/>
    </location>
</feature>
<dbReference type="SUPFAM" id="SSF52172">
    <property type="entry name" value="CheY-like"/>
    <property type="match status" value="1"/>
</dbReference>
<evidence type="ECO:0000256" key="1">
    <source>
        <dbReference type="ARBA" id="ARBA00023012"/>
    </source>
</evidence>